<protein>
    <submittedName>
        <fullName evidence="7">Carbohydrate kinase</fullName>
        <ecNumber evidence="7">2.7.1.-</ecNumber>
    </submittedName>
</protein>
<dbReference type="PANTHER" id="PTHR43085:SF1">
    <property type="entry name" value="PSEUDOURIDINE KINASE-RELATED"/>
    <property type="match status" value="1"/>
</dbReference>
<proteinExistence type="inferred from homology"/>
<keyword evidence="2 7" id="KW-0808">Transferase</keyword>
<name>A0ABT8JXJ6_9MICC</name>
<dbReference type="InterPro" id="IPR050306">
    <property type="entry name" value="PfkB_Carbo_kinase"/>
</dbReference>
<keyword evidence="3" id="KW-0547">Nucleotide-binding</keyword>
<evidence type="ECO:0000313" key="7">
    <source>
        <dbReference type="EMBL" id="MDN4609894.1"/>
    </source>
</evidence>
<comment type="caution">
    <text evidence="7">The sequence shown here is derived from an EMBL/GenBank/DDBJ whole genome shotgun (WGS) entry which is preliminary data.</text>
</comment>
<dbReference type="PANTHER" id="PTHR43085">
    <property type="entry name" value="HEXOKINASE FAMILY MEMBER"/>
    <property type="match status" value="1"/>
</dbReference>
<dbReference type="Proteomes" id="UP001174209">
    <property type="component" value="Unassembled WGS sequence"/>
</dbReference>
<organism evidence="7 8">
    <name type="scientific">Arthrobacter burdickii</name>
    <dbReference type="NCBI Taxonomy" id="3035920"/>
    <lineage>
        <taxon>Bacteria</taxon>
        <taxon>Bacillati</taxon>
        <taxon>Actinomycetota</taxon>
        <taxon>Actinomycetes</taxon>
        <taxon>Micrococcales</taxon>
        <taxon>Micrococcaceae</taxon>
        <taxon>Arthrobacter</taxon>
    </lineage>
</organism>
<dbReference type="EMBL" id="JAROCG010000001">
    <property type="protein sequence ID" value="MDN4609894.1"/>
    <property type="molecule type" value="Genomic_DNA"/>
</dbReference>
<dbReference type="RefSeq" id="WP_301224665.1">
    <property type="nucleotide sequence ID" value="NZ_JAROCG010000001.1"/>
</dbReference>
<dbReference type="EC" id="2.7.1.-" evidence="7"/>
<dbReference type="Pfam" id="PF00294">
    <property type="entry name" value="PfkB"/>
    <property type="match status" value="1"/>
</dbReference>
<dbReference type="PRINTS" id="PR00990">
    <property type="entry name" value="RIBOKINASE"/>
</dbReference>
<dbReference type="PROSITE" id="PS00583">
    <property type="entry name" value="PFKB_KINASES_1"/>
    <property type="match status" value="1"/>
</dbReference>
<comment type="similarity">
    <text evidence="1">Belongs to the carbohydrate kinase PfkB family.</text>
</comment>
<evidence type="ECO:0000256" key="4">
    <source>
        <dbReference type="ARBA" id="ARBA00022777"/>
    </source>
</evidence>
<evidence type="ECO:0000313" key="8">
    <source>
        <dbReference type="Proteomes" id="UP001174209"/>
    </source>
</evidence>
<evidence type="ECO:0000259" key="6">
    <source>
        <dbReference type="Pfam" id="PF00294"/>
    </source>
</evidence>
<keyword evidence="4 7" id="KW-0418">Kinase</keyword>
<dbReference type="InterPro" id="IPR011611">
    <property type="entry name" value="PfkB_dom"/>
</dbReference>
<dbReference type="CDD" id="cd01167">
    <property type="entry name" value="bac_FRK"/>
    <property type="match status" value="1"/>
</dbReference>
<dbReference type="SUPFAM" id="SSF53613">
    <property type="entry name" value="Ribokinase-like"/>
    <property type="match status" value="1"/>
</dbReference>
<reference evidence="7" key="1">
    <citation type="submission" date="2023-06" db="EMBL/GenBank/DDBJ databases">
        <title>MT1 and MT2 Draft Genomes of Novel Species.</title>
        <authorList>
            <person name="Venkateswaran K."/>
        </authorList>
    </citation>
    <scope>NUCLEOTIDE SEQUENCE</scope>
    <source>
        <strain evidence="7">IIF3SC-B10</strain>
    </source>
</reference>
<evidence type="ECO:0000256" key="1">
    <source>
        <dbReference type="ARBA" id="ARBA00010688"/>
    </source>
</evidence>
<gene>
    <name evidence="7" type="ORF">P5G52_03350</name>
</gene>
<keyword evidence="8" id="KW-1185">Reference proteome</keyword>
<dbReference type="GO" id="GO:0016301">
    <property type="term" value="F:kinase activity"/>
    <property type="evidence" value="ECO:0007669"/>
    <property type="project" value="UniProtKB-KW"/>
</dbReference>
<dbReference type="InterPro" id="IPR029056">
    <property type="entry name" value="Ribokinase-like"/>
</dbReference>
<keyword evidence="5" id="KW-0067">ATP-binding</keyword>
<feature type="domain" description="Carbohydrate kinase PfkB" evidence="6">
    <location>
        <begin position="11"/>
        <end position="282"/>
    </location>
</feature>
<sequence>MGEAIIDVVSDGITQRRHPGGSPANVAVGLSRLGSDVSLLTELGDDSPGAEIRDHLAAEGVHVITDPEPSKASTASATAVLDDQGAATYVFDLQWSLREQTLYHRFGLLHTGSIAAFLDPGARTVHDLFRQSRSLALLSFDPNIRPGLMPDKDECLERFESMVDIVDIVKMSDEDAAWLYPGRSPEEVAETLVERGPGLVIITQGAHGALLWTDFHRCSVPARPTPVVDTIGAGDSYMASVLHSVAALGKLPATVQELQAIGSTASLAASITVSRAGAQPPNTEELAQLKK</sequence>
<evidence type="ECO:0000256" key="2">
    <source>
        <dbReference type="ARBA" id="ARBA00022679"/>
    </source>
</evidence>
<evidence type="ECO:0000256" key="5">
    <source>
        <dbReference type="ARBA" id="ARBA00022840"/>
    </source>
</evidence>
<dbReference type="InterPro" id="IPR002173">
    <property type="entry name" value="Carboh/pur_kinase_PfkB_CS"/>
</dbReference>
<accession>A0ABT8JXJ6</accession>
<dbReference type="InterPro" id="IPR002139">
    <property type="entry name" value="Ribo/fructo_kinase"/>
</dbReference>
<evidence type="ECO:0000256" key="3">
    <source>
        <dbReference type="ARBA" id="ARBA00022741"/>
    </source>
</evidence>
<dbReference type="Gene3D" id="3.40.1190.20">
    <property type="match status" value="1"/>
</dbReference>